<dbReference type="PANTHER" id="PTHR13194">
    <property type="entry name" value="COMPLEX I INTERMEDIATE-ASSOCIATED PROTEIN 30"/>
    <property type="match status" value="1"/>
</dbReference>
<dbReference type="GeneID" id="63782972"/>
<reference evidence="3 4" key="1">
    <citation type="submission" date="2016-07" db="EMBL/GenBank/DDBJ databases">
        <title>Pervasive Adenine N6-methylation of Active Genes in Fungi.</title>
        <authorList>
            <consortium name="DOE Joint Genome Institute"/>
            <person name="Mondo S.J."/>
            <person name="Dannebaum R.O."/>
            <person name="Kuo R.C."/>
            <person name="Labutti K."/>
            <person name="Haridas S."/>
            <person name="Kuo A."/>
            <person name="Salamov A."/>
            <person name="Ahrendt S.R."/>
            <person name="Lipzen A."/>
            <person name="Sullivan W."/>
            <person name="Andreopoulos W.B."/>
            <person name="Clum A."/>
            <person name="Lindquist E."/>
            <person name="Daum C."/>
            <person name="Ramamoorthy G.K."/>
            <person name="Gryganskyi A."/>
            <person name="Culley D."/>
            <person name="Magnuson J.K."/>
            <person name="James T.Y."/>
            <person name="O'Malley M.A."/>
            <person name="Stajich J.E."/>
            <person name="Spatafora J.W."/>
            <person name="Visel A."/>
            <person name="Grigoriev I.V."/>
        </authorList>
    </citation>
    <scope>NUCLEOTIDE SEQUENCE [LARGE SCALE GENOMIC DNA]</scope>
    <source>
        <strain evidence="3 4">12-1054</strain>
    </source>
</reference>
<gene>
    <name evidence="3" type="ORF">BCR37DRAFT_203998</name>
</gene>
<dbReference type="Pfam" id="PF08547">
    <property type="entry name" value="CIA30"/>
    <property type="match status" value="1"/>
</dbReference>
<dbReference type="SUPFAM" id="SSF49785">
    <property type="entry name" value="Galactose-binding domain-like"/>
    <property type="match status" value="1"/>
</dbReference>
<protein>
    <submittedName>
        <fullName evidence="3">Complex I intermediate-associated protein 30-domain-containing protein</fullName>
    </submittedName>
</protein>
<dbReference type="PANTHER" id="PTHR13194:SF19">
    <property type="entry name" value="NAD(P)-BINDING ROSSMANN-FOLD SUPERFAMILY PROTEIN"/>
    <property type="match status" value="1"/>
</dbReference>
<comment type="similarity">
    <text evidence="1">Belongs to the CIA30 family.</text>
</comment>
<dbReference type="GO" id="GO:0010257">
    <property type="term" value="P:NADH dehydrogenase complex assembly"/>
    <property type="evidence" value="ECO:0007669"/>
    <property type="project" value="TreeGrafter"/>
</dbReference>
<evidence type="ECO:0000259" key="2">
    <source>
        <dbReference type="Pfam" id="PF08547"/>
    </source>
</evidence>
<dbReference type="InterPro" id="IPR039131">
    <property type="entry name" value="NDUFAF1"/>
</dbReference>
<dbReference type="AlphaFoldDB" id="A0A1Y2FQ54"/>
<accession>A0A1Y2FQ54</accession>
<organism evidence="3 4">
    <name type="scientific">Protomyces lactucae-debilis</name>
    <dbReference type="NCBI Taxonomy" id="2754530"/>
    <lineage>
        <taxon>Eukaryota</taxon>
        <taxon>Fungi</taxon>
        <taxon>Dikarya</taxon>
        <taxon>Ascomycota</taxon>
        <taxon>Taphrinomycotina</taxon>
        <taxon>Taphrinomycetes</taxon>
        <taxon>Taphrinales</taxon>
        <taxon>Protomycetaceae</taxon>
        <taxon>Protomyces</taxon>
    </lineage>
</organism>
<dbReference type="RefSeq" id="XP_040727290.1">
    <property type="nucleotide sequence ID" value="XM_040866373.1"/>
</dbReference>
<dbReference type="InterPro" id="IPR008979">
    <property type="entry name" value="Galactose-bd-like_sf"/>
</dbReference>
<sequence length="229" mass="25413">MVALSFACTPFGHVLFGALNNIASSKQAWSPGDWTSVNDHSVGGQSTSTFVISTTNKIVQLQGYLDSSKLHHQQPNIGHAGQITTNSKKVWDLSEFEGIQILYSGGDNHNYTLSMKDVLPTVLANGHERSTIDWVHTFTAEKLEVQGVGLESLQMQMPTSVFLAFNKFKPLYRNRLVENAQPLNTKHIRSFSIMIRSSDNDRTGEYSIKLHSISAAHAGTVYHTENFQC</sequence>
<dbReference type="OMA" id="PKTHENP"/>
<evidence type="ECO:0000256" key="1">
    <source>
        <dbReference type="ARBA" id="ARBA00007884"/>
    </source>
</evidence>
<dbReference type="Proteomes" id="UP000193685">
    <property type="component" value="Unassembled WGS sequence"/>
</dbReference>
<proteinExistence type="inferred from homology"/>
<dbReference type="OrthoDB" id="426386at2759"/>
<dbReference type="InterPro" id="IPR013857">
    <property type="entry name" value="NADH-UbQ_OxRdtase-assoc_prot30"/>
</dbReference>
<evidence type="ECO:0000313" key="3">
    <source>
        <dbReference type="EMBL" id="ORY86108.1"/>
    </source>
</evidence>
<name>A0A1Y2FQ54_PROLT</name>
<dbReference type="GO" id="GO:0051082">
    <property type="term" value="F:unfolded protein binding"/>
    <property type="evidence" value="ECO:0007669"/>
    <property type="project" value="TreeGrafter"/>
</dbReference>
<evidence type="ECO:0000313" key="4">
    <source>
        <dbReference type="Proteomes" id="UP000193685"/>
    </source>
</evidence>
<keyword evidence="4" id="KW-1185">Reference proteome</keyword>
<feature type="domain" description="NADH:ubiquinone oxidoreductase intermediate-associated protein 30" evidence="2">
    <location>
        <begin position="30"/>
        <end position="209"/>
    </location>
</feature>
<dbReference type="STRING" id="56484.A0A1Y2FQ54"/>
<comment type="caution">
    <text evidence="3">The sequence shown here is derived from an EMBL/GenBank/DDBJ whole genome shotgun (WGS) entry which is preliminary data.</text>
</comment>
<dbReference type="EMBL" id="MCFI01000003">
    <property type="protein sequence ID" value="ORY86108.1"/>
    <property type="molecule type" value="Genomic_DNA"/>
</dbReference>